<dbReference type="Proteomes" id="UP001607302">
    <property type="component" value="Unassembled WGS sequence"/>
</dbReference>
<gene>
    <name evidence="1" type="ORF">V1478_000792</name>
</gene>
<keyword evidence="2" id="KW-1185">Reference proteome</keyword>
<evidence type="ECO:0000313" key="2">
    <source>
        <dbReference type="Proteomes" id="UP001607302"/>
    </source>
</evidence>
<name>A0ABD2C6H9_VESSQ</name>
<organism evidence="1 2">
    <name type="scientific">Vespula squamosa</name>
    <name type="common">Southern yellow jacket</name>
    <name type="synonym">Wasp</name>
    <dbReference type="NCBI Taxonomy" id="30214"/>
    <lineage>
        <taxon>Eukaryota</taxon>
        <taxon>Metazoa</taxon>
        <taxon>Ecdysozoa</taxon>
        <taxon>Arthropoda</taxon>
        <taxon>Hexapoda</taxon>
        <taxon>Insecta</taxon>
        <taxon>Pterygota</taxon>
        <taxon>Neoptera</taxon>
        <taxon>Endopterygota</taxon>
        <taxon>Hymenoptera</taxon>
        <taxon>Apocrita</taxon>
        <taxon>Aculeata</taxon>
        <taxon>Vespoidea</taxon>
        <taxon>Vespidae</taxon>
        <taxon>Vespinae</taxon>
        <taxon>Vespula</taxon>
    </lineage>
</organism>
<accession>A0ABD2C6H9</accession>
<sequence>MTKNPRVHVTVYENIQKTGIHVATNDKPQPTDDTIVSDLLPQRLHAMQAAIVEANLTIPKMTAAKYLFIVVPESLKISTA</sequence>
<proteinExistence type="predicted"/>
<reference evidence="1 2" key="1">
    <citation type="journal article" date="2024" name="Ann. Entomol. Soc. Am.">
        <title>Genomic analyses of the southern and eastern yellowjacket wasps (Hymenoptera: Vespidae) reveal evolutionary signatures of social life.</title>
        <authorList>
            <person name="Catto M.A."/>
            <person name="Caine P.B."/>
            <person name="Orr S.E."/>
            <person name="Hunt B.G."/>
            <person name="Goodisman M.A.D."/>
        </authorList>
    </citation>
    <scope>NUCLEOTIDE SEQUENCE [LARGE SCALE GENOMIC DNA]</scope>
    <source>
        <strain evidence="1">233</strain>
        <tissue evidence="1">Head and thorax</tissue>
    </source>
</reference>
<comment type="caution">
    <text evidence="1">The sequence shown here is derived from an EMBL/GenBank/DDBJ whole genome shotgun (WGS) entry which is preliminary data.</text>
</comment>
<evidence type="ECO:0000313" key="1">
    <source>
        <dbReference type="EMBL" id="KAL2740651.1"/>
    </source>
</evidence>
<protein>
    <submittedName>
        <fullName evidence="1">Uncharacterized protein</fullName>
    </submittedName>
</protein>
<dbReference type="AlphaFoldDB" id="A0ABD2C6H9"/>
<dbReference type="EMBL" id="JAUDFV010000020">
    <property type="protein sequence ID" value="KAL2740651.1"/>
    <property type="molecule type" value="Genomic_DNA"/>
</dbReference>